<keyword evidence="2" id="KW-1185">Reference proteome</keyword>
<protein>
    <submittedName>
        <fullName evidence="1">Uncharacterized protein</fullName>
    </submittedName>
</protein>
<dbReference type="Proteomes" id="UP000258613">
    <property type="component" value="Chromosome"/>
</dbReference>
<reference evidence="2" key="1">
    <citation type="submission" date="2018-02" db="EMBL/GenBank/DDBJ databases">
        <title>Phenotypic and genomic properties of facultatively anaerobic sulfur-reducing natronoarchaea from hypersaline soda lakes.</title>
        <authorList>
            <person name="Sorokin D.Y."/>
            <person name="Kublanov I.V."/>
            <person name="Roman P."/>
            <person name="Sinninghe Damste J.S."/>
            <person name="Golyshin P.N."/>
            <person name="Rojo D."/>
            <person name="Ciordia S."/>
            <person name="Mena M.D.C."/>
            <person name="Ferrer M."/>
            <person name="Messina E."/>
            <person name="Smedile F."/>
            <person name="La Spada G."/>
            <person name="La Cono V."/>
            <person name="Yakimov M.M."/>
        </authorList>
    </citation>
    <scope>NUCLEOTIDE SEQUENCE [LARGE SCALE GENOMIC DNA]</scope>
    <source>
        <strain evidence="2">AArc-Mg</strain>
    </source>
</reference>
<gene>
    <name evidence="1" type="ORF">AArcMg_2853</name>
</gene>
<dbReference type="AlphaFoldDB" id="A0A346PTJ7"/>
<dbReference type="KEGG" id="nag:AArcMg_2853"/>
<name>A0A346PTJ7_9EURY</name>
<sequence>MFVEKDLLLLLLLSMRMHFWKRARLFWVKGWGLPRRKIDERIGTRLLKRAHSIKSQLGPKKYVPIDPYGFVKLSPSEITHVQTLPVDHPLAEHDGRFYKYCPGRLIDGDWDQAITPIEEAPLYLGLRERFVDGKPWDETLLHPNRYNISHPNLSERYNNYSVAEFHDRCEYLEKLYDSLETTGYSDPGNRNTLNELAINVGSDGQLIRNSEGIHRLMLARLLDLDYVFARIHVVHPEAVSDLESIVGRSD</sequence>
<evidence type="ECO:0000313" key="1">
    <source>
        <dbReference type="EMBL" id="AXR82842.1"/>
    </source>
</evidence>
<organism evidence="1 2">
    <name type="scientific">Natrarchaeobaculum sulfurireducens</name>
    <dbReference type="NCBI Taxonomy" id="2044521"/>
    <lineage>
        <taxon>Archaea</taxon>
        <taxon>Methanobacteriati</taxon>
        <taxon>Methanobacteriota</taxon>
        <taxon>Stenosarchaea group</taxon>
        <taxon>Halobacteria</taxon>
        <taxon>Halobacteriales</taxon>
        <taxon>Natrialbaceae</taxon>
        <taxon>Natrarchaeobaculum</taxon>
    </lineage>
</organism>
<dbReference type="EMBL" id="CP027033">
    <property type="protein sequence ID" value="AXR82842.1"/>
    <property type="molecule type" value="Genomic_DNA"/>
</dbReference>
<evidence type="ECO:0000313" key="2">
    <source>
        <dbReference type="Proteomes" id="UP000258613"/>
    </source>
</evidence>
<accession>A0A346PTJ7</accession>
<proteinExistence type="predicted"/>